<feature type="transmembrane region" description="Helical" evidence="10">
    <location>
        <begin position="852"/>
        <end position="872"/>
    </location>
</feature>
<evidence type="ECO:0000256" key="6">
    <source>
        <dbReference type="ARBA" id="ARBA00022989"/>
    </source>
</evidence>
<feature type="transmembrane region" description="Helical" evidence="10">
    <location>
        <begin position="580"/>
        <end position="599"/>
    </location>
</feature>
<dbReference type="EMBL" id="KQ982074">
    <property type="protein sequence ID" value="KYQ60524.1"/>
    <property type="molecule type" value="Genomic_DNA"/>
</dbReference>
<feature type="transmembrane region" description="Helical" evidence="10">
    <location>
        <begin position="1497"/>
        <end position="1521"/>
    </location>
</feature>
<feature type="transmembrane region" description="Helical" evidence="10">
    <location>
        <begin position="515"/>
        <end position="537"/>
    </location>
</feature>
<evidence type="ECO:0000256" key="1">
    <source>
        <dbReference type="ARBA" id="ARBA00004651"/>
    </source>
</evidence>
<keyword evidence="6 10" id="KW-1133">Transmembrane helix</keyword>
<dbReference type="Proteomes" id="UP000075809">
    <property type="component" value="Unassembled WGS sequence"/>
</dbReference>
<dbReference type="GO" id="GO:0005549">
    <property type="term" value="F:odorant binding"/>
    <property type="evidence" value="ECO:0007669"/>
    <property type="project" value="InterPro"/>
</dbReference>
<evidence type="ECO:0000313" key="12">
    <source>
        <dbReference type="Proteomes" id="UP000075809"/>
    </source>
</evidence>
<keyword evidence="8 11" id="KW-0675">Receptor</keyword>
<feature type="transmembrane region" description="Helical" evidence="10">
    <location>
        <begin position="1609"/>
        <end position="1629"/>
    </location>
</feature>
<feature type="transmembrane region" description="Helical" evidence="10">
    <location>
        <begin position="625"/>
        <end position="646"/>
    </location>
</feature>
<evidence type="ECO:0000256" key="7">
    <source>
        <dbReference type="ARBA" id="ARBA00023136"/>
    </source>
</evidence>
<feature type="transmembrane region" description="Helical" evidence="10">
    <location>
        <begin position="928"/>
        <end position="948"/>
    </location>
</feature>
<feature type="transmembrane region" description="Helical" evidence="10">
    <location>
        <begin position="742"/>
        <end position="764"/>
    </location>
</feature>
<organism evidence="11 12">
    <name type="scientific">Mycetomoellerius zeteki</name>
    <dbReference type="NCBI Taxonomy" id="64791"/>
    <lineage>
        <taxon>Eukaryota</taxon>
        <taxon>Metazoa</taxon>
        <taxon>Ecdysozoa</taxon>
        <taxon>Arthropoda</taxon>
        <taxon>Hexapoda</taxon>
        <taxon>Insecta</taxon>
        <taxon>Pterygota</taxon>
        <taxon>Neoptera</taxon>
        <taxon>Endopterygota</taxon>
        <taxon>Hymenoptera</taxon>
        <taxon>Apocrita</taxon>
        <taxon>Aculeata</taxon>
        <taxon>Formicoidea</taxon>
        <taxon>Formicidae</taxon>
        <taxon>Myrmicinae</taxon>
        <taxon>Mycetomoellerius</taxon>
    </lineage>
</organism>
<sequence>MSTVSPAVKIALQFLGIWPDVSHSTIYWLSFMSIMLIVQYFQYSYIFNHLSSSELSNLVDGLPMTFNYSLTFLKLSSLWINRRILYKILATMDNDWCECINIDQHLYIMTVKANISHFISNALLSFTAIVGVLYLLGEYAVRFVFLIENYNDTIKQLPLRLQFPFETQQSPMFEFLVVTIFLQAMIHVCTVAILNGLIFSLVIYILYEFDFLSYCVIMSEAFVVCFAGEHLTLKGKLIANATYETLWYDMPVNMGRIMMFIMMRSQKQLTITAGKMMDMSFEKISLNELFLLYFRSIDLLFYFSSIVLRFFSNKRTECVVTDFHFLNFKNCRQKIMSTVSPAVKIGLQFLGIWSDVSYSSIYWMSFMSSMLVIQYFQYMYIFEHLNISELSNLVDGLPMTLEYSLTFFKLTILWIQRRILHKILATMDNDWRECINTDHHLCIMTIKANISHFISNAILSFTAIIAALYFLGEYAIRFVFLTEDYNDTLRQLPLKLQFPFESQQSPVFELLTVTIFLHVMLHACTVAILNGLIFTLSKLIGSATYEMLWYDMPSNYNYNDTLRQLPLKLQFPFETQQSPIFELLAVTIFLHVIVFHKILATMDNDWHECINVDKHLYLMTIKANVARFISNILLSVNAVVAVLYLLGDYGKSIANAIYESLWYDMPSNENKIIIFIIMRSQKRLTITAGKMMDMSLETFTHVICDSYSTISWLSFMLSILIIQYFQYLYIFGHLKMSELSNLVDGLIVALDYSLTLLKLTSLWAHRRFTLSTLIIQYFQYLYIFEHLKISELSNLIDGLTVTLEYSLTLFKLIGLWIHRQVFHQILAAMDNDWHECINMDKHLYMMTIKANIAHFISNALLSVNATVALLYLSGDYVIRFVFLIKDQNDTLRQFPIRIQFPFETQQSPIFELLCIHSEIGIFVLIKTVLSYFAIMAEAFIICFAGEYLSLKYFQYRYVFEHFKISELSNLVDSLPAALDYSLTILKVTSLWIHRRVIHQLLTAMDKDWRECVNIEQHLYVMTIKANTSHFCSNIMFSINTIASVSYLLSGYATRFIYLFGDYNNDTLRQLPIKVQFPFDTQQSPIFELLVVILFLHVMLNSKSIANAAYESLWYNLLSNQKKTITFIIMRSQKQVMITAGRITNLSLETFTSISEFPNLIDGLSLTLDYSLTFVKLASLWIHRRVLHKIFAAMDNDWSECINIDENLNMMMIKASVSHFYSNAMLSFNGVAAVLYVLGDYAIRFVYSAKNYNDTLRQLPIKVLLPFETEQSPIFELLVAILFLHIILVSFVVAVLNGLIFTLVSSKMSRNIKRRRSPIPYKIMRATTISTSVEIGLRFVGIWPGLPYGTITWFAYMISLVFALYFQYVYVFDHFDVNNISNLVDALSITLAYSLSFLKLFYDIVLAMEEDWNNVNIYDKSVLCIMASNANLSRRCSNVLISINATAAICYSVTNFLRLSTDFKEDLNISSRVLPVKMKFPFKVDVSPLFELLAVGQILHVVSIATLVAMMNCLIITLVLHVSGQIDILRRELLTIYDNGISQRDVVTSVRLLIIRHQKIITLSDNIEELYSDIALMQFLSNTVVICCIGFTIIASLVRDGATVVILKSAVFYVAVTLEAFIFCFAGEYLSAKSKSIGDAVYEALWYNMTPAECRILLFVILRSQKRLTITAGNVMDLSLEGFTSVRILNCEYTYNEMKRQNI</sequence>
<feature type="transmembrane region" description="Helical" evidence="10">
    <location>
        <begin position="710"/>
        <end position="730"/>
    </location>
</feature>
<feature type="transmembrane region" description="Helical" evidence="10">
    <location>
        <begin position="453"/>
        <end position="472"/>
    </location>
</feature>
<dbReference type="GO" id="GO:0004984">
    <property type="term" value="F:olfactory receptor activity"/>
    <property type="evidence" value="ECO:0007669"/>
    <property type="project" value="InterPro"/>
</dbReference>
<keyword evidence="2" id="KW-1003">Cell membrane</keyword>
<keyword evidence="12" id="KW-1185">Reference proteome</keyword>
<gene>
    <name evidence="11" type="ORF">ALC60_00507</name>
</gene>
<dbReference type="GO" id="GO:0007165">
    <property type="term" value="P:signal transduction"/>
    <property type="evidence" value="ECO:0007669"/>
    <property type="project" value="UniProtKB-KW"/>
</dbReference>
<feature type="transmembrane region" description="Helical" evidence="10">
    <location>
        <begin position="211"/>
        <end position="233"/>
    </location>
</feature>
<keyword evidence="4 10" id="KW-0812">Transmembrane</keyword>
<evidence type="ECO:0000256" key="3">
    <source>
        <dbReference type="ARBA" id="ARBA00022606"/>
    </source>
</evidence>
<feature type="transmembrane region" description="Helical" evidence="10">
    <location>
        <begin position="284"/>
        <end position="303"/>
    </location>
</feature>
<feature type="transmembrane region" description="Helical" evidence="10">
    <location>
        <begin position="361"/>
        <end position="381"/>
    </location>
</feature>
<dbReference type="Pfam" id="PF02949">
    <property type="entry name" value="7tm_6"/>
    <property type="match status" value="4"/>
</dbReference>
<dbReference type="PANTHER" id="PTHR21137">
    <property type="entry name" value="ODORANT RECEPTOR"/>
    <property type="match status" value="1"/>
</dbReference>
<feature type="transmembrane region" description="Helical" evidence="10">
    <location>
        <begin position="175"/>
        <end position="204"/>
    </location>
</feature>
<feature type="transmembrane region" description="Helical" evidence="10">
    <location>
        <begin position="118"/>
        <end position="136"/>
    </location>
</feature>
<proteinExistence type="predicted"/>
<dbReference type="InterPro" id="IPR004117">
    <property type="entry name" value="7tm6_olfct_rcpt"/>
</dbReference>
<accession>A0A151XJE6</accession>
<feature type="transmembrane region" description="Helical" evidence="10">
    <location>
        <begin position="1219"/>
        <end position="1237"/>
    </location>
</feature>
<evidence type="ECO:0000256" key="8">
    <source>
        <dbReference type="ARBA" id="ARBA00023170"/>
    </source>
</evidence>
<feature type="transmembrane region" description="Helical" evidence="10">
    <location>
        <begin position="1350"/>
        <end position="1370"/>
    </location>
</feature>
<feature type="transmembrane region" description="Helical" evidence="10">
    <location>
        <begin position="26"/>
        <end position="46"/>
    </location>
</feature>
<evidence type="ECO:0000313" key="11">
    <source>
        <dbReference type="EMBL" id="KYQ60524.1"/>
    </source>
</evidence>
<protein>
    <submittedName>
        <fullName evidence="11">Odorant receptor 2a</fullName>
    </submittedName>
</protein>
<feature type="transmembrane region" description="Helical" evidence="10">
    <location>
        <begin position="1325"/>
        <end position="1344"/>
    </location>
</feature>
<feature type="transmembrane region" description="Helical" evidence="10">
    <location>
        <begin position="1578"/>
        <end position="1597"/>
    </location>
</feature>
<evidence type="ECO:0000256" key="2">
    <source>
        <dbReference type="ARBA" id="ARBA00022475"/>
    </source>
</evidence>
<keyword evidence="3" id="KW-0716">Sensory transduction</keyword>
<evidence type="ECO:0000256" key="9">
    <source>
        <dbReference type="ARBA" id="ARBA00023224"/>
    </source>
</evidence>
<feature type="transmembrane region" description="Helical" evidence="10">
    <location>
        <begin position="1276"/>
        <end position="1304"/>
    </location>
</feature>
<dbReference type="STRING" id="64791.A0A151XJE6"/>
<keyword evidence="9" id="KW-0807">Transducer</keyword>
<keyword evidence="5" id="KW-0552">Olfaction</keyword>
<name>A0A151XJE6_9HYME</name>
<feature type="transmembrane region" description="Helical" evidence="10">
    <location>
        <begin position="1034"/>
        <end position="1060"/>
    </location>
</feature>
<dbReference type="GO" id="GO:0005886">
    <property type="term" value="C:plasma membrane"/>
    <property type="evidence" value="ECO:0007669"/>
    <property type="project" value="UniProtKB-SubCell"/>
</dbReference>
<evidence type="ECO:0000256" key="5">
    <source>
        <dbReference type="ARBA" id="ARBA00022725"/>
    </source>
</evidence>
<comment type="subcellular location">
    <subcellularLocation>
        <location evidence="1">Cell membrane</location>
        <topology evidence="1">Multi-pass membrane protein</topology>
    </subcellularLocation>
</comment>
<reference evidence="11 12" key="1">
    <citation type="submission" date="2015-09" db="EMBL/GenBank/DDBJ databases">
        <title>Trachymyrmex zeteki WGS genome.</title>
        <authorList>
            <person name="Nygaard S."/>
            <person name="Hu H."/>
            <person name="Boomsma J."/>
            <person name="Zhang G."/>
        </authorList>
    </citation>
    <scope>NUCLEOTIDE SEQUENCE [LARGE SCALE GENOMIC DNA]</scope>
    <source>
        <strain evidence="11">Tzet28-1</strain>
        <tissue evidence="11">Whole body</tissue>
    </source>
</reference>
<feature type="transmembrane region" description="Helical" evidence="10">
    <location>
        <begin position="1080"/>
        <end position="1099"/>
    </location>
</feature>
<keyword evidence="7 10" id="KW-0472">Membrane</keyword>
<evidence type="ECO:0000256" key="4">
    <source>
        <dbReference type="ARBA" id="ARBA00022692"/>
    </source>
</evidence>
<evidence type="ECO:0000256" key="10">
    <source>
        <dbReference type="SAM" id="Phobius"/>
    </source>
</evidence>
<dbReference type="PANTHER" id="PTHR21137:SF35">
    <property type="entry name" value="ODORANT RECEPTOR 19A-RELATED"/>
    <property type="match status" value="1"/>
</dbReference>